<proteinExistence type="predicted"/>
<name>A0ACA9PZI7_9GLOM</name>
<feature type="non-terminal residue" evidence="1">
    <location>
        <position position="235"/>
    </location>
</feature>
<evidence type="ECO:0000313" key="2">
    <source>
        <dbReference type="Proteomes" id="UP000789366"/>
    </source>
</evidence>
<dbReference type="Proteomes" id="UP000789366">
    <property type="component" value="Unassembled WGS sequence"/>
</dbReference>
<feature type="non-terminal residue" evidence="1">
    <location>
        <position position="1"/>
    </location>
</feature>
<evidence type="ECO:0000313" key="1">
    <source>
        <dbReference type="EMBL" id="CAG8731667.1"/>
    </source>
</evidence>
<keyword evidence="2" id="KW-1185">Reference proteome</keyword>
<sequence length="235" mass="27300">FLKDVVNLLELIERVTRRLCGAKYPTINLVYPYMELLKKRFAPKTDETVDTYLNLIYGEVESEENESDESDNDIPTAGTRKQWQYAHRQFSQRMASRGQSQSQNIRTQRRSANAKLEDTDQVEYLPPVATDGLLCKVRAAIYLSLDELWAVPTNIALVATFLDPRFKHFNWATSVERNRAQDLVKTLYNELKINLTIPDDNEENLVDSNYNDDNDDFFYELELNSTQVDVKDDDE</sequence>
<reference evidence="1" key="1">
    <citation type="submission" date="2021-06" db="EMBL/GenBank/DDBJ databases">
        <authorList>
            <person name="Kallberg Y."/>
            <person name="Tangrot J."/>
            <person name="Rosling A."/>
        </authorList>
    </citation>
    <scope>NUCLEOTIDE SEQUENCE</scope>
    <source>
        <strain evidence="1">28 12/20/2015</strain>
    </source>
</reference>
<dbReference type="EMBL" id="CAJVPW010033656">
    <property type="protein sequence ID" value="CAG8731667.1"/>
    <property type="molecule type" value="Genomic_DNA"/>
</dbReference>
<gene>
    <name evidence="1" type="ORF">SPELUC_LOCUS13154</name>
</gene>
<comment type="caution">
    <text evidence="1">The sequence shown here is derived from an EMBL/GenBank/DDBJ whole genome shotgun (WGS) entry which is preliminary data.</text>
</comment>
<accession>A0ACA9PZI7</accession>
<organism evidence="1 2">
    <name type="scientific">Cetraspora pellucida</name>
    <dbReference type="NCBI Taxonomy" id="1433469"/>
    <lineage>
        <taxon>Eukaryota</taxon>
        <taxon>Fungi</taxon>
        <taxon>Fungi incertae sedis</taxon>
        <taxon>Mucoromycota</taxon>
        <taxon>Glomeromycotina</taxon>
        <taxon>Glomeromycetes</taxon>
        <taxon>Diversisporales</taxon>
        <taxon>Gigasporaceae</taxon>
        <taxon>Cetraspora</taxon>
    </lineage>
</organism>
<protein>
    <submittedName>
        <fullName evidence="1">11925_t:CDS:1</fullName>
    </submittedName>
</protein>